<feature type="non-terminal residue" evidence="1">
    <location>
        <position position="1"/>
    </location>
</feature>
<feature type="non-terminal residue" evidence="1">
    <location>
        <position position="82"/>
    </location>
</feature>
<sequence length="82" mass="9075">RTAVISITMGESSTKVGITQMGLITSYEKESFFSFGENKGFKQFIRFQSEMPVTVTIDQAASSWLSYEKASQGYTIIGTDNT</sequence>
<protein>
    <submittedName>
        <fullName evidence="1">Uncharacterized protein</fullName>
    </submittedName>
</protein>
<dbReference type="EMBL" id="AMCI01009484">
    <property type="protein sequence ID" value="EJW89424.1"/>
    <property type="molecule type" value="Genomic_DNA"/>
</dbReference>
<dbReference type="AlphaFoldDB" id="J9FPV8"/>
<organism evidence="1">
    <name type="scientific">gut metagenome</name>
    <dbReference type="NCBI Taxonomy" id="749906"/>
    <lineage>
        <taxon>unclassified sequences</taxon>
        <taxon>metagenomes</taxon>
        <taxon>organismal metagenomes</taxon>
    </lineage>
</organism>
<comment type="caution">
    <text evidence="1">The sequence shown here is derived from an EMBL/GenBank/DDBJ whole genome shotgun (WGS) entry which is preliminary data.</text>
</comment>
<proteinExistence type="predicted"/>
<evidence type="ECO:0000313" key="1">
    <source>
        <dbReference type="EMBL" id="EJW89424.1"/>
    </source>
</evidence>
<accession>J9FPV8</accession>
<reference evidence="1" key="1">
    <citation type="journal article" date="2012" name="PLoS ONE">
        <title>Gene sets for utilization of primary and secondary nutrition supplies in the distal gut of endangered iberian lynx.</title>
        <authorList>
            <person name="Alcaide M."/>
            <person name="Messina E."/>
            <person name="Richter M."/>
            <person name="Bargiela R."/>
            <person name="Peplies J."/>
            <person name="Huws S.A."/>
            <person name="Newbold C.J."/>
            <person name="Golyshin P.N."/>
            <person name="Simon M.A."/>
            <person name="Lopez G."/>
            <person name="Yakimov M.M."/>
            <person name="Ferrer M."/>
        </authorList>
    </citation>
    <scope>NUCLEOTIDE SEQUENCE</scope>
</reference>
<name>J9FPV8_9ZZZZ</name>
<gene>
    <name evidence="1" type="ORF">EVA_22469</name>
</gene>